<feature type="signal peptide" evidence="2">
    <location>
        <begin position="1"/>
        <end position="32"/>
    </location>
</feature>
<dbReference type="InterPro" id="IPR006696">
    <property type="entry name" value="DUF423"/>
</dbReference>
<dbReference type="AlphaFoldDB" id="A0A1D8UUH8"/>
<keyword evidence="1" id="KW-0812">Transmembrane</keyword>
<evidence type="ECO:0008006" key="5">
    <source>
        <dbReference type="Google" id="ProtNLM"/>
    </source>
</evidence>
<dbReference type="EMBL" id="CP014674">
    <property type="protein sequence ID" value="AOX17167.1"/>
    <property type="molecule type" value="Genomic_DNA"/>
</dbReference>
<sequence>MFKNDRIMTLTPWQRICLCFAAFCGLSGVALAALTAHLPERFFIAGGRPMTERAIDMQMWHAVLLCALALYGAPRFRWIAASFAIGLMLFCIPVYALALRGPDFAIVAPTGGTLVMLSWLALMIAALRR</sequence>
<keyword evidence="1" id="KW-0472">Membrane</keyword>
<dbReference type="Pfam" id="PF04241">
    <property type="entry name" value="DUF423"/>
    <property type="match status" value="1"/>
</dbReference>
<dbReference type="eggNOG" id="COG2363">
    <property type="taxonomic scope" value="Bacteria"/>
</dbReference>
<feature type="transmembrane region" description="Helical" evidence="1">
    <location>
        <begin position="56"/>
        <end position="73"/>
    </location>
</feature>
<evidence type="ECO:0000313" key="3">
    <source>
        <dbReference type="EMBL" id="AOX17167.1"/>
    </source>
</evidence>
<feature type="transmembrane region" description="Helical" evidence="1">
    <location>
        <begin position="78"/>
        <end position="98"/>
    </location>
</feature>
<dbReference type="KEGG" id="kba:A0U89_08450"/>
<feature type="chain" id="PRO_5009439102" description="DUF423 domain-containing protein" evidence="2">
    <location>
        <begin position="33"/>
        <end position="129"/>
    </location>
</feature>
<proteinExistence type="predicted"/>
<protein>
    <recommendedName>
        <fullName evidence="5">DUF423 domain-containing protein</fullName>
    </recommendedName>
</protein>
<organism evidence="3 4">
    <name type="scientific">Kozakia baliensis</name>
    <dbReference type="NCBI Taxonomy" id="153496"/>
    <lineage>
        <taxon>Bacteria</taxon>
        <taxon>Pseudomonadati</taxon>
        <taxon>Pseudomonadota</taxon>
        <taxon>Alphaproteobacteria</taxon>
        <taxon>Acetobacterales</taxon>
        <taxon>Acetobacteraceae</taxon>
        <taxon>Kozakia</taxon>
    </lineage>
</organism>
<keyword evidence="4" id="KW-1185">Reference proteome</keyword>
<name>A0A1D8UUH8_9PROT</name>
<evidence type="ECO:0000256" key="2">
    <source>
        <dbReference type="SAM" id="SignalP"/>
    </source>
</evidence>
<gene>
    <name evidence="3" type="ORF">A0U89_08450</name>
</gene>
<keyword evidence="2" id="KW-0732">Signal</keyword>
<keyword evidence="1" id="KW-1133">Transmembrane helix</keyword>
<feature type="transmembrane region" description="Helical" evidence="1">
    <location>
        <begin position="104"/>
        <end position="127"/>
    </location>
</feature>
<accession>A0A1D8UUH8</accession>
<evidence type="ECO:0000313" key="4">
    <source>
        <dbReference type="Proteomes" id="UP000179145"/>
    </source>
</evidence>
<evidence type="ECO:0000256" key="1">
    <source>
        <dbReference type="SAM" id="Phobius"/>
    </source>
</evidence>
<reference evidence="3 4" key="1">
    <citation type="journal article" date="2016" name="Microb. Cell Fact.">
        <title>Dissection of exopolysaccharide biosynthesis in Kozakia baliensis.</title>
        <authorList>
            <person name="Brandt J.U."/>
            <person name="Jakob F."/>
            <person name="Behr J."/>
            <person name="Geissler A.J."/>
            <person name="Vogel R.F."/>
        </authorList>
    </citation>
    <scope>NUCLEOTIDE SEQUENCE [LARGE SCALE GENOMIC DNA]</scope>
    <source>
        <strain evidence="3 4">DSM 14400</strain>
    </source>
</reference>
<dbReference type="STRING" id="153496.A0U89_08450"/>
<dbReference type="Proteomes" id="UP000179145">
    <property type="component" value="Chromosome"/>
</dbReference>